<protein>
    <submittedName>
        <fullName evidence="2">Uncharacterized protein</fullName>
    </submittedName>
</protein>
<accession>A0A449IGH6</accession>
<feature type="compositionally biased region" description="Low complexity" evidence="1">
    <location>
        <begin position="48"/>
        <end position="58"/>
    </location>
</feature>
<reference evidence="2 3" key="1">
    <citation type="submission" date="2019-02" db="EMBL/GenBank/DDBJ databases">
        <authorList>
            <consortium name="Pathogen Informatics"/>
        </authorList>
    </citation>
    <scope>NUCLEOTIDE SEQUENCE [LARGE SCALE GENOMIC DNA]</scope>
    <source>
        <strain evidence="2 3">3012STDY7103891</strain>
    </source>
</reference>
<sequence>MVTPVTRMHAVIVFQRIDQLAGAQTLRVQRAVDVIEPAEDNRHHPSDARQAQQHTGRTQRGGGGPHRRQ</sequence>
<feature type="region of interest" description="Disordered" evidence="1">
    <location>
        <begin position="36"/>
        <end position="69"/>
    </location>
</feature>
<evidence type="ECO:0000313" key="2">
    <source>
        <dbReference type="EMBL" id="VFB18504.1"/>
    </source>
</evidence>
<dbReference type="AlphaFoldDB" id="A0A449IGH6"/>
<name>A0A449IGH6_PSEFR</name>
<evidence type="ECO:0000256" key="1">
    <source>
        <dbReference type="SAM" id="MobiDB-lite"/>
    </source>
</evidence>
<feature type="compositionally biased region" description="Gly residues" evidence="1">
    <location>
        <begin position="59"/>
        <end position="69"/>
    </location>
</feature>
<evidence type="ECO:0000313" key="3">
    <source>
        <dbReference type="Proteomes" id="UP000330809"/>
    </source>
</evidence>
<gene>
    <name evidence="2" type="ORF">NCTC10754_01061</name>
</gene>
<dbReference type="Proteomes" id="UP000330809">
    <property type="component" value="Unassembled WGS sequence"/>
</dbReference>
<proteinExistence type="predicted"/>
<organism evidence="2 3">
    <name type="scientific">Pseudomonas fragi</name>
    <dbReference type="NCBI Taxonomy" id="296"/>
    <lineage>
        <taxon>Bacteria</taxon>
        <taxon>Pseudomonadati</taxon>
        <taxon>Pseudomonadota</taxon>
        <taxon>Gammaproteobacteria</taxon>
        <taxon>Pseudomonadales</taxon>
        <taxon>Pseudomonadaceae</taxon>
        <taxon>Pseudomonas</taxon>
    </lineage>
</organism>
<dbReference type="EMBL" id="CAACYJ010000020">
    <property type="protein sequence ID" value="VFB18504.1"/>
    <property type="molecule type" value="Genomic_DNA"/>
</dbReference>